<dbReference type="EMBL" id="CADCTZ010000825">
    <property type="protein sequence ID" value="CAA9367903.1"/>
    <property type="molecule type" value="Genomic_DNA"/>
</dbReference>
<accession>A0A6J4MST6</accession>
<reference evidence="2" key="1">
    <citation type="submission" date="2020-02" db="EMBL/GenBank/DDBJ databases">
        <authorList>
            <person name="Meier V. D."/>
        </authorList>
    </citation>
    <scope>NUCLEOTIDE SEQUENCE</scope>
    <source>
        <strain evidence="2">AVDCRST_MAG84</strain>
    </source>
</reference>
<evidence type="ECO:0000313" key="2">
    <source>
        <dbReference type="EMBL" id="CAA9367903.1"/>
    </source>
</evidence>
<dbReference type="PANTHER" id="PTHR34214:SF3">
    <property type="entry name" value="PROTEIN CONSERVED IN THE GREEN LINEAGE AND DIATOMS 27, CHLOROPLASTIC"/>
    <property type="match status" value="1"/>
</dbReference>
<evidence type="ECO:0000256" key="1">
    <source>
        <dbReference type="SAM" id="Phobius"/>
    </source>
</evidence>
<feature type="transmembrane region" description="Helical" evidence="1">
    <location>
        <begin position="75"/>
        <end position="96"/>
    </location>
</feature>
<dbReference type="InterPro" id="IPR009631">
    <property type="entry name" value="CGLD27-like"/>
</dbReference>
<dbReference type="AlphaFoldDB" id="A0A6J4MST6"/>
<protein>
    <submittedName>
        <fullName evidence="2">Uncharacterized membrane protein Ycf36</fullName>
    </submittedName>
</protein>
<name>A0A6J4MST6_9CYAN</name>
<keyword evidence="1" id="KW-0812">Transmembrane</keyword>
<dbReference type="PANTHER" id="PTHR34214">
    <property type="match status" value="1"/>
</dbReference>
<gene>
    <name evidence="2" type="ORF">AVDCRST_MAG84-4039</name>
</gene>
<keyword evidence="1" id="KW-1133">Transmembrane helix</keyword>
<sequence length="169" mass="19157">MANVKDASVSICPVPQEQRPINEYQELKESWFFSWVTLNWPGYLAKLAWVWGWSCLLSGPIAASSFAPVKYPAQFVLSGAAGAGFILGLALLRLYLGWFYVRSRLSNPTVVYEESGWYDCQSWPKTPEVLLQDQLIVNYQLEPILRRLRQTFYGLTVLLVAGGLTWSCL</sequence>
<organism evidence="2">
    <name type="scientific">uncultured Microcoleus sp</name>
    <dbReference type="NCBI Taxonomy" id="259945"/>
    <lineage>
        <taxon>Bacteria</taxon>
        <taxon>Bacillati</taxon>
        <taxon>Cyanobacteriota</taxon>
        <taxon>Cyanophyceae</taxon>
        <taxon>Oscillatoriophycideae</taxon>
        <taxon>Oscillatoriales</taxon>
        <taxon>Microcoleaceae</taxon>
        <taxon>Microcoleus</taxon>
        <taxon>environmental samples</taxon>
    </lineage>
</organism>
<proteinExistence type="predicted"/>
<dbReference type="Pfam" id="PF06799">
    <property type="entry name" value="CGLD27-like"/>
    <property type="match status" value="1"/>
</dbReference>
<keyword evidence="1" id="KW-0472">Membrane</keyword>